<organism evidence="1 2">
    <name type="scientific">Corallibacter vietnamensis</name>
    <dbReference type="NCBI Taxonomy" id="904130"/>
    <lineage>
        <taxon>Bacteria</taxon>
        <taxon>Pseudomonadati</taxon>
        <taxon>Bacteroidota</taxon>
        <taxon>Flavobacteriia</taxon>
        <taxon>Flavobacteriales</taxon>
        <taxon>Flavobacteriaceae</taxon>
        <taxon>Corallibacter</taxon>
    </lineage>
</organism>
<reference evidence="2" key="1">
    <citation type="journal article" date="2019" name="Int. J. Syst. Evol. Microbiol.">
        <title>The Global Catalogue of Microorganisms (GCM) 10K type strain sequencing project: providing services to taxonomists for standard genome sequencing and annotation.</title>
        <authorList>
            <consortium name="The Broad Institute Genomics Platform"/>
            <consortium name="The Broad Institute Genome Sequencing Center for Infectious Disease"/>
            <person name="Wu L."/>
            <person name="Ma J."/>
        </authorList>
    </citation>
    <scope>NUCLEOTIDE SEQUENCE [LARGE SCALE GENOMIC DNA]</scope>
    <source>
        <strain evidence="2">JCM 17525</strain>
    </source>
</reference>
<dbReference type="Proteomes" id="UP001501456">
    <property type="component" value="Unassembled WGS sequence"/>
</dbReference>
<proteinExistence type="predicted"/>
<keyword evidence="2" id="KW-1185">Reference proteome</keyword>
<comment type="caution">
    <text evidence="1">The sequence shown here is derived from an EMBL/GenBank/DDBJ whole genome shotgun (WGS) entry which is preliminary data.</text>
</comment>
<sequence>MKLLILVAHQNYHKPLMWILFLLLSCIVKSHLVDTKVTDSILDKKTIAKSNSFNVFE</sequence>
<evidence type="ECO:0000313" key="2">
    <source>
        <dbReference type="Proteomes" id="UP001501456"/>
    </source>
</evidence>
<protein>
    <recommendedName>
        <fullName evidence="3">Lipoprotein</fullName>
    </recommendedName>
</protein>
<accession>A0ABP7H561</accession>
<gene>
    <name evidence="1" type="ORF">GCM10022271_16790</name>
</gene>
<name>A0ABP7H561_9FLAO</name>
<evidence type="ECO:0000313" key="1">
    <source>
        <dbReference type="EMBL" id="GAA3785001.1"/>
    </source>
</evidence>
<dbReference type="PROSITE" id="PS51257">
    <property type="entry name" value="PROKAR_LIPOPROTEIN"/>
    <property type="match status" value="1"/>
</dbReference>
<evidence type="ECO:0008006" key="3">
    <source>
        <dbReference type="Google" id="ProtNLM"/>
    </source>
</evidence>
<dbReference type="EMBL" id="BAABBI010000002">
    <property type="protein sequence ID" value="GAA3785001.1"/>
    <property type="molecule type" value="Genomic_DNA"/>
</dbReference>